<accession>A0A448HDG4</accession>
<protein>
    <recommendedName>
        <fullName evidence="1">DNA-directed DNA polymerase</fullName>
        <ecNumber evidence="1">2.7.7.7</ecNumber>
    </recommendedName>
</protein>
<dbReference type="NCBIfam" id="TIGR01128">
    <property type="entry name" value="holA"/>
    <property type="match status" value="1"/>
</dbReference>
<dbReference type="GO" id="GO:0009360">
    <property type="term" value="C:DNA polymerase III complex"/>
    <property type="evidence" value="ECO:0007669"/>
    <property type="project" value="TreeGrafter"/>
</dbReference>
<dbReference type="Gene3D" id="1.20.272.10">
    <property type="match status" value="1"/>
</dbReference>
<organism evidence="9 10">
    <name type="scientific">Actinomyces howellii</name>
    <dbReference type="NCBI Taxonomy" id="52771"/>
    <lineage>
        <taxon>Bacteria</taxon>
        <taxon>Bacillati</taxon>
        <taxon>Actinomycetota</taxon>
        <taxon>Actinomycetes</taxon>
        <taxon>Actinomycetales</taxon>
        <taxon>Actinomycetaceae</taxon>
        <taxon>Actinomyces</taxon>
    </lineage>
</organism>
<sequence length="346" mass="36236">MASPRSARRNRAAPAGPSWQEVGLAPLVLIRSGEEVLGDRAVARLVAMAREQDPRTEVVRVEAAAYQAHQLDTLVSPSLFAEPKLLLVPNLEQMTDALLTDLLAYVAAPAPDVVVVLRHNGGQRGKRLLDSLAASPHPVVSIAAVKSPKDKAALVSADVRDAGRRIDPDAVGALVDAMGADLRELCSAVDQLVADTTGTITVEKVNTYYAGRIEATGFTVADAATAGNVGAAITALRHAVATGTDPVPIVAALALKVRQLARVAAMGGRRGITPQDVGMAPWQVDRARRELAGWSDDALAAAIMAVARADAEVKGESRDPVHAVERAVIAICDARRGRLGPRSARA</sequence>
<evidence type="ECO:0000313" key="9">
    <source>
        <dbReference type="EMBL" id="VEG25706.1"/>
    </source>
</evidence>
<comment type="similarity">
    <text evidence="6">Belongs to the DNA polymerase HolA subunit family.</text>
</comment>
<dbReference type="InterPro" id="IPR048466">
    <property type="entry name" value="DNA_pol3_delta-like_C"/>
</dbReference>
<dbReference type="EMBL" id="LR134350">
    <property type="protein sequence ID" value="VEG25706.1"/>
    <property type="molecule type" value="Genomic_DNA"/>
</dbReference>
<evidence type="ECO:0000256" key="2">
    <source>
        <dbReference type="ARBA" id="ARBA00022679"/>
    </source>
</evidence>
<feature type="domain" description="DNA polymerase III delta subunit-like C-terminal" evidence="8">
    <location>
        <begin position="217"/>
        <end position="329"/>
    </location>
</feature>
<evidence type="ECO:0000259" key="8">
    <source>
        <dbReference type="Pfam" id="PF21694"/>
    </source>
</evidence>
<dbReference type="Pfam" id="PF21694">
    <property type="entry name" value="DNA_pol3_delta_C"/>
    <property type="match status" value="1"/>
</dbReference>
<evidence type="ECO:0000256" key="6">
    <source>
        <dbReference type="ARBA" id="ARBA00034754"/>
    </source>
</evidence>
<dbReference type="OrthoDB" id="8478864at2"/>
<keyword evidence="10" id="KW-1185">Reference proteome</keyword>
<evidence type="ECO:0000256" key="5">
    <source>
        <dbReference type="ARBA" id="ARBA00022932"/>
    </source>
</evidence>
<dbReference type="GO" id="GO:0003887">
    <property type="term" value="F:DNA-directed DNA polymerase activity"/>
    <property type="evidence" value="ECO:0007669"/>
    <property type="project" value="UniProtKB-KW"/>
</dbReference>
<dbReference type="PANTHER" id="PTHR34388:SF1">
    <property type="entry name" value="DNA POLYMERASE III SUBUNIT DELTA"/>
    <property type="match status" value="1"/>
</dbReference>
<keyword evidence="3" id="KW-0548">Nucleotidyltransferase</keyword>
<dbReference type="Gene3D" id="3.40.50.300">
    <property type="entry name" value="P-loop containing nucleotide triphosphate hydrolases"/>
    <property type="match status" value="1"/>
</dbReference>
<dbReference type="SUPFAM" id="SSF52540">
    <property type="entry name" value="P-loop containing nucleoside triphosphate hydrolases"/>
    <property type="match status" value="1"/>
</dbReference>
<keyword evidence="2" id="KW-0808">Transferase</keyword>
<dbReference type="Proteomes" id="UP000266895">
    <property type="component" value="Chromosome"/>
</dbReference>
<keyword evidence="4" id="KW-0235">DNA replication</keyword>
<proteinExistence type="inferred from homology"/>
<gene>
    <name evidence="9" type="ORF">NCTC11636_00171</name>
</gene>
<dbReference type="SUPFAM" id="SSF48019">
    <property type="entry name" value="post-AAA+ oligomerization domain-like"/>
    <property type="match status" value="1"/>
</dbReference>
<evidence type="ECO:0000313" key="10">
    <source>
        <dbReference type="Proteomes" id="UP000266895"/>
    </source>
</evidence>
<dbReference type="RefSeq" id="WP_126381235.1">
    <property type="nucleotide sequence ID" value="NZ_LR134350.1"/>
</dbReference>
<keyword evidence="5" id="KW-0239">DNA-directed DNA polymerase</keyword>
<evidence type="ECO:0000256" key="7">
    <source>
        <dbReference type="ARBA" id="ARBA00049244"/>
    </source>
</evidence>
<dbReference type="GO" id="GO:0006261">
    <property type="term" value="P:DNA-templated DNA replication"/>
    <property type="evidence" value="ECO:0007669"/>
    <property type="project" value="TreeGrafter"/>
</dbReference>
<dbReference type="PANTHER" id="PTHR34388">
    <property type="entry name" value="DNA POLYMERASE III SUBUNIT DELTA"/>
    <property type="match status" value="1"/>
</dbReference>
<dbReference type="GO" id="GO:0003677">
    <property type="term" value="F:DNA binding"/>
    <property type="evidence" value="ECO:0007669"/>
    <property type="project" value="InterPro"/>
</dbReference>
<reference evidence="9 10" key="1">
    <citation type="submission" date="2018-12" db="EMBL/GenBank/DDBJ databases">
        <authorList>
            <consortium name="Pathogen Informatics"/>
        </authorList>
    </citation>
    <scope>NUCLEOTIDE SEQUENCE [LARGE SCALE GENOMIC DNA]</scope>
    <source>
        <strain evidence="9 10">NCTC11636</strain>
    </source>
</reference>
<dbReference type="InterPro" id="IPR005790">
    <property type="entry name" value="DNA_polIII_delta"/>
</dbReference>
<comment type="catalytic activity">
    <reaction evidence="7">
        <text>DNA(n) + a 2'-deoxyribonucleoside 5'-triphosphate = DNA(n+1) + diphosphate</text>
        <dbReference type="Rhea" id="RHEA:22508"/>
        <dbReference type="Rhea" id="RHEA-COMP:17339"/>
        <dbReference type="Rhea" id="RHEA-COMP:17340"/>
        <dbReference type="ChEBI" id="CHEBI:33019"/>
        <dbReference type="ChEBI" id="CHEBI:61560"/>
        <dbReference type="ChEBI" id="CHEBI:173112"/>
        <dbReference type="EC" id="2.7.7.7"/>
    </reaction>
</comment>
<evidence type="ECO:0000256" key="4">
    <source>
        <dbReference type="ARBA" id="ARBA00022705"/>
    </source>
</evidence>
<dbReference type="KEGG" id="ahw:NCTC11636_00171"/>
<dbReference type="EC" id="2.7.7.7" evidence="1"/>
<dbReference type="AlphaFoldDB" id="A0A448HDG4"/>
<dbReference type="InterPro" id="IPR008921">
    <property type="entry name" value="DNA_pol3_clamp-load_cplx_C"/>
</dbReference>
<name>A0A448HDG4_9ACTO</name>
<dbReference type="InterPro" id="IPR027417">
    <property type="entry name" value="P-loop_NTPase"/>
</dbReference>
<evidence type="ECO:0000256" key="1">
    <source>
        <dbReference type="ARBA" id="ARBA00012417"/>
    </source>
</evidence>
<evidence type="ECO:0000256" key="3">
    <source>
        <dbReference type="ARBA" id="ARBA00022695"/>
    </source>
</evidence>